<feature type="compositionally biased region" description="Acidic residues" evidence="1">
    <location>
        <begin position="1012"/>
        <end position="1027"/>
    </location>
</feature>
<gene>
    <name evidence="3" type="ORF">B9Z55_027223</name>
</gene>
<protein>
    <recommendedName>
        <fullName evidence="2">C2H2-type domain-containing protein</fullName>
    </recommendedName>
</protein>
<feature type="compositionally biased region" description="Acidic residues" evidence="1">
    <location>
        <begin position="786"/>
        <end position="797"/>
    </location>
</feature>
<dbReference type="EMBL" id="PDUG01000008">
    <property type="protein sequence ID" value="PIC14252.1"/>
    <property type="molecule type" value="Genomic_DNA"/>
</dbReference>
<evidence type="ECO:0000259" key="2">
    <source>
        <dbReference type="PROSITE" id="PS00028"/>
    </source>
</evidence>
<keyword evidence="4" id="KW-1185">Reference proteome</keyword>
<comment type="caution">
    <text evidence="3">The sequence shown here is derived from an EMBL/GenBank/DDBJ whole genome shotgun (WGS) entry which is preliminary data.</text>
</comment>
<feature type="domain" description="C2H2-type" evidence="2">
    <location>
        <begin position="11"/>
        <end position="34"/>
    </location>
</feature>
<proteinExistence type="predicted"/>
<feature type="compositionally biased region" description="Polar residues" evidence="1">
    <location>
        <begin position="579"/>
        <end position="588"/>
    </location>
</feature>
<name>A0A2G5SH41_9PELO</name>
<sequence length="1205" mass="134848">MSSGPSTLYHCQKTGCKSGFSHQKDMICHIFINHIKHWKSNIGKENEVVVVREKQARNGEKTSPDGISCFWQGCDSWFTNRKDMEQHAISSHFELDDVEWVIEEEEEKTSEIQNHSETSGSQELLDSGLDTLNYERSEPANAPESAEPESPLSRILKSEQLLVRRLQDTEFDDADSTVVNPGPQKRMRLDYDRSGPSNAPEFEDEMPDELLPPTSSEVSSSRTTKSQKYRTPTTLKRSSAPEYKDSDGKDETPRRITRSRRAWQGVPVGSRRVTRSQQPCKEKKAKRNSVSGQKEKCISSVLSATYDLIAKCSTIKKDVFNDEKFCFHCQRTDCENKHKGTMKNQIICEAREKLRSNGSEFNRGNLIDALSTLKKEYTILKHNGVNYWQPKKGMNEDENEVVETLEEEPAEADHVEAEIMDGSANFRRPENQIAEDFEYPNQERNVVIPANETNGNSSHEEARDSLEPKFPIFEAAVEAKNESESLIRLLDDYGSSDSEDDQSHFFRKSPTPLAPDGNEPESKAPEVIVSGISEASKSAMSEFDDDTESPLPASTETAEDVASSEYSTVTSLAGEAPEAQNQEASTANLEVMDSSEFTNENGDLANGNDTEILSQSAANSPDHVSPEISVAPEMEVEAVEDQKASEYGNKVVDQDDKGYQEDDSAEQVLEESESSTEEFNEADSKNGAISEAQDQKDQDVVDFEGTEIPGTLDSWRPKTISRDSKIPGNSESKFSEALNQEAKPEFNGPDVQNQEETEFVDVEGAREVPHQKSPDMELASERRSEDDEEIDDEVDEEFLKEEVNRTIQDQKAVAEILEEDVNLQKELLEWNQRNEVDKEILESSTPASSLEDVASSESSSNSPEGVNREIPNPAKSPSPMRPDSEDGVSNVLEEKEGEDEPDHQNDAGNFEDLEVSAAGNAVETDEQNLQEKPMETEEAPEVQSQEEEEFLDVEGISDEEDLEPSDEFEAMRLENLAAASTIPEGPLEDYPPEIHSPTPSKSSPSHPGASMEDPEAATPQEEEEEEGVPVRKFNRKFGRICASVISLVENYDSSWRLEISPKDSTPPPKFCIFCLDYVLEKHNSCRHTVQQTDIQNRWWRKNSRRFGGKISKSELIKSLEELKMEYEKVEKPRKRGRPPGKGGKRRRLINFADFVDGDGVSIGFWIPGLTPSRALEEDSEEATSSRLAVEAGVEDSRISLSTSLL</sequence>
<feature type="compositionally biased region" description="Low complexity" evidence="1">
    <location>
        <begin position="995"/>
        <end position="1007"/>
    </location>
</feature>
<evidence type="ECO:0000256" key="1">
    <source>
        <dbReference type="SAM" id="MobiDB-lite"/>
    </source>
</evidence>
<feature type="region of interest" description="Disordered" evidence="1">
    <location>
        <begin position="493"/>
        <end position="797"/>
    </location>
</feature>
<feature type="region of interest" description="Disordered" evidence="1">
    <location>
        <begin position="829"/>
        <end position="1029"/>
    </location>
</feature>
<feature type="region of interest" description="Disordered" evidence="1">
    <location>
        <begin position="134"/>
        <end position="154"/>
    </location>
</feature>
<feature type="compositionally biased region" description="Polar residues" evidence="1">
    <location>
        <begin position="595"/>
        <end position="619"/>
    </location>
</feature>
<accession>A0A2G5SH41</accession>
<feature type="compositionally biased region" description="Polar residues" evidence="1">
    <location>
        <begin position="113"/>
        <end position="124"/>
    </location>
</feature>
<dbReference type="InterPro" id="IPR013087">
    <property type="entry name" value="Znf_C2H2_type"/>
</dbReference>
<evidence type="ECO:0000313" key="3">
    <source>
        <dbReference type="EMBL" id="PIC14252.1"/>
    </source>
</evidence>
<feature type="compositionally biased region" description="Low complexity" evidence="1">
    <location>
        <begin position="848"/>
        <end position="864"/>
    </location>
</feature>
<feature type="compositionally biased region" description="Basic and acidic residues" evidence="1">
    <location>
        <begin position="242"/>
        <end position="254"/>
    </location>
</feature>
<organism evidence="3 4">
    <name type="scientific">Caenorhabditis nigoni</name>
    <dbReference type="NCBI Taxonomy" id="1611254"/>
    <lineage>
        <taxon>Eukaryota</taxon>
        <taxon>Metazoa</taxon>
        <taxon>Ecdysozoa</taxon>
        <taxon>Nematoda</taxon>
        <taxon>Chromadorea</taxon>
        <taxon>Rhabditida</taxon>
        <taxon>Rhabditina</taxon>
        <taxon>Rhabditomorpha</taxon>
        <taxon>Rhabditoidea</taxon>
        <taxon>Rhabditidae</taxon>
        <taxon>Peloderinae</taxon>
        <taxon>Caenorhabditis</taxon>
    </lineage>
</organism>
<dbReference type="OrthoDB" id="10554000at2759"/>
<feature type="compositionally biased region" description="Low complexity" evidence="1">
    <location>
        <begin position="139"/>
        <end position="153"/>
    </location>
</feature>
<dbReference type="Proteomes" id="UP000230233">
    <property type="component" value="Unassembled WGS sequence"/>
</dbReference>
<feature type="region of interest" description="Disordered" evidence="1">
    <location>
        <begin position="105"/>
        <end position="124"/>
    </location>
</feature>
<feature type="compositionally biased region" description="Acidic residues" evidence="1">
    <location>
        <begin position="936"/>
        <end position="968"/>
    </location>
</feature>
<feature type="compositionally biased region" description="Basic and acidic residues" evidence="1">
    <location>
        <begin position="763"/>
        <end position="785"/>
    </location>
</feature>
<reference evidence="4" key="1">
    <citation type="submission" date="2017-10" db="EMBL/GenBank/DDBJ databases">
        <title>Rapid genome shrinkage in a self-fertile nematode reveals novel sperm competition proteins.</title>
        <authorList>
            <person name="Yin D."/>
            <person name="Schwarz E.M."/>
            <person name="Thomas C.G."/>
            <person name="Felde R.L."/>
            <person name="Korf I.F."/>
            <person name="Cutter A.D."/>
            <person name="Schartner C.M."/>
            <person name="Ralston E.J."/>
            <person name="Meyer B.J."/>
            <person name="Haag E.S."/>
        </authorList>
    </citation>
    <scope>NUCLEOTIDE SEQUENCE [LARGE SCALE GENOMIC DNA]</scope>
    <source>
        <strain evidence="4">JU1422</strain>
    </source>
</reference>
<dbReference type="AlphaFoldDB" id="A0A2G5SH41"/>
<feature type="region of interest" description="Disordered" evidence="1">
    <location>
        <begin position="173"/>
        <end position="289"/>
    </location>
</feature>
<dbReference type="SMART" id="SM00355">
    <property type="entry name" value="ZnF_C2H2"/>
    <property type="match status" value="2"/>
</dbReference>
<feature type="compositionally biased region" description="Acidic residues" evidence="1">
    <location>
        <begin position="661"/>
        <end position="681"/>
    </location>
</feature>
<evidence type="ECO:0000313" key="4">
    <source>
        <dbReference type="Proteomes" id="UP000230233"/>
    </source>
</evidence>
<feature type="compositionally biased region" description="Basic and acidic residues" evidence="1">
    <location>
        <begin position="829"/>
        <end position="841"/>
    </location>
</feature>
<dbReference type="PROSITE" id="PS00028">
    <property type="entry name" value="ZINC_FINGER_C2H2_1"/>
    <property type="match status" value="1"/>
</dbReference>
<feature type="compositionally biased region" description="Low complexity" evidence="1">
    <location>
        <begin position="214"/>
        <end position="226"/>
    </location>
</feature>